<sequence>MKSVSIIAATISGNRGAEAMLCTTIGEIRQRYPDCRFNVFSYYPEQDRHLNRDERVTVYSATPLSIVVLLFPFSILFALFKLPLLNKLLGLFPAPLQALNQSDVLIDLAGVAFIDGREKFLPYNVLTLVPAFLLNTPVVKFSQALGPFENPLNRILALATLKQCKQIFARGQGTHQHLQKLKLSNLFASPVADVAFRHQPDYTLSEESERDVAELGEQLKAEQRPLIGVCPSSVLAAKQAPDEADYTQSLTDLCQQLLDRGYAILLFPNATRKQQGEKLRNNDLPVIQRIAQQLAHNSNRAGSLYAVDFDINTNGIKRLMSACRIVLVSRFHAMIAALSAKQPVIVIGWSHKYKEVMDSFELGDQVYDFKQAEMARILQSIVTITEDDGEVREKLHQHLPGITESSAQQFEYLFTHLD</sequence>
<accession>A0A1E2UNI0</accession>
<dbReference type="EMBL" id="LVJZ01000003">
    <property type="protein sequence ID" value="ODB96105.1"/>
    <property type="molecule type" value="Genomic_DNA"/>
</dbReference>
<dbReference type="STRING" id="1818881.A3196_04605"/>
<dbReference type="InterPro" id="IPR007345">
    <property type="entry name" value="Polysacch_pyruvyl_Trfase"/>
</dbReference>
<dbReference type="AlphaFoldDB" id="A0A1E2UNI0"/>
<protein>
    <recommendedName>
        <fullName evidence="2">Polysaccharide pyruvyl transferase domain-containing protein</fullName>
    </recommendedName>
</protein>
<feature type="domain" description="Polysaccharide pyruvyl transferase" evidence="2">
    <location>
        <begin position="14"/>
        <end position="351"/>
    </location>
</feature>
<dbReference type="RefSeq" id="WP_069024188.1">
    <property type="nucleotide sequence ID" value="NZ_LVJZ01000003.1"/>
</dbReference>
<organism evidence="3 4">
    <name type="scientific">Candidatus Thiodiazotropha endoloripes</name>
    <dbReference type="NCBI Taxonomy" id="1818881"/>
    <lineage>
        <taxon>Bacteria</taxon>
        <taxon>Pseudomonadati</taxon>
        <taxon>Pseudomonadota</taxon>
        <taxon>Gammaproteobacteria</taxon>
        <taxon>Chromatiales</taxon>
        <taxon>Sedimenticolaceae</taxon>
        <taxon>Candidatus Thiodiazotropha</taxon>
    </lineage>
</organism>
<keyword evidence="1" id="KW-0812">Transmembrane</keyword>
<dbReference type="Pfam" id="PF04230">
    <property type="entry name" value="PS_pyruv_trans"/>
    <property type="match status" value="1"/>
</dbReference>
<reference evidence="3 4" key="1">
    <citation type="submission" date="2016-03" db="EMBL/GenBank/DDBJ databases">
        <title>Chemosynthetic sulphur-oxidizing symbionts of marine invertebrate animals are capable of nitrogen fixation.</title>
        <authorList>
            <person name="Petersen J.M."/>
            <person name="Kemper A."/>
            <person name="Gruber-Vodicka H."/>
            <person name="Cardini U."/>
            <person name="Geest Mvander."/>
            <person name="Kleiner M."/>
            <person name="Bulgheresi S."/>
            <person name="Fussmann M."/>
            <person name="Herbold C."/>
            <person name="Seah B.K.B."/>
            <person name="Antony C.Paul."/>
            <person name="Liu D."/>
            <person name="Belitz A."/>
            <person name="Weber M."/>
        </authorList>
    </citation>
    <scope>NUCLEOTIDE SEQUENCE [LARGE SCALE GENOMIC DNA]</scope>
    <source>
        <strain evidence="3">G_D</strain>
    </source>
</reference>
<evidence type="ECO:0000313" key="4">
    <source>
        <dbReference type="Proteomes" id="UP000094849"/>
    </source>
</evidence>
<dbReference type="Proteomes" id="UP000094849">
    <property type="component" value="Unassembled WGS sequence"/>
</dbReference>
<keyword evidence="1" id="KW-0472">Membrane</keyword>
<name>A0A1E2UNI0_9GAMM</name>
<evidence type="ECO:0000313" key="3">
    <source>
        <dbReference type="EMBL" id="ODB96105.1"/>
    </source>
</evidence>
<keyword evidence="1" id="KW-1133">Transmembrane helix</keyword>
<feature type="transmembrane region" description="Helical" evidence="1">
    <location>
        <begin position="56"/>
        <end position="80"/>
    </location>
</feature>
<comment type="caution">
    <text evidence="3">The sequence shown here is derived from an EMBL/GenBank/DDBJ whole genome shotgun (WGS) entry which is preliminary data.</text>
</comment>
<gene>
    <name evidence="3" type="ORF">A3196_04605</name>
</gene>
<proteinExistence type="predicted"/>
<keyword evidence="4" id="KW-1185">Reference proteome</keyword>
<evidence type="ECO:0000259" key="2">
    <source>
        <dbReference type="Pfam" id="PF04230"/>
    </source>
</evidence>
<dbReference type="PANTHER" id="PTHR36836:SF1">
    <property type="entry name" value="COLANIC ACID BIOSYNTHESIS PROTEIN WCAK"/>
    <property type="match status" value="1"/>
</dbReference>
<dbReference type="PANTHER" id="PTHR36836">
    <property type="entry name" value="COLANIC ACID BIOSYNTHESIS PROTEIN WCAK"/>
    <property type="match status" value="1"/>
</dbReference>
<evidence type="ECO:0000256" key="1">
    <source>
        <dbReference type="SAM" id="Phobius"/>
    </source>
</evidence>